<dbReference type="Proteomes" id="UP001597533">
    <property type="component" value="Unassembled WGS sequence"/>
</dbReference>
<dbReference type="InterPro" id="IPR047729">
    <property type="entry name" value="Sce7726-like"/>
</dbReference>
<dbReference type="RefSeq" id="WP_183487734.1">
    <property type="nucleotide sequence ID" value="NZ_JBHUOV010000002.1"/>
</dbReference>
<proteinExistence type="predicted"/>
<evidence type="ECO:0000313" key="2">
    <source>
        <dbReference type="Proteomes" id="UP001597533"/>
    </source>
</evidence>
<protein>
    <submittedName>
        <fullName evidence="1">Sce7726 family protein</fullName>
    </submittedName>
</protein>
<keyword evidence="2" id="KW-1185">Reference proteome</keyword>
<evidence type="ECO:0000313" key="1">
    <source>
        <dbReference type="EMBL" id="MFD2823638.1"/>
    </source>
</evidence>
<sequence>MTVTQPTYSSFIKTISPVLSNSMFNKIIRNDEVDVIKKRVSKYLSYDKELELRTYHDFFEHLYSSMLKNYRSEFIYKNEIVNKILLGKHSLNTATVLNEFRIGKSIADLVMLNGTSVVYEIKTEYDSPERLLSQINEYRKSFLNVVIVTHHSVADKYKSFLSENGLSNIGLLVLTRRNTLTTIVVPIEDSSHLDVTYMFKCLRKNEYSHLIKKYFNYLPDVPNTKLFRECLELAKKINEKDFHNFMFTYLKKRTVKEKNVVSSHKVPTFLKHISICSNFKKEDFEKLNLFLNKNL</sequence>
<dbReference type="EMBL" id="JBHUOV010000002">
    <property type="protein sequence ID" value="MFD2823638.1"/>
    <property type="molecule type" value="Genomic_DNA"/>
</dbReference>
<gene>
    <name evidence="1" type="ORF">ACFS5M_08155</name>
</gene>
<organism evidence="1 2">
    <name type="scientific">Lacinutrix iliipiscaria</name>
    <dbReference type="NCBI Taxonomy" id="1230532"/>
    <lineage>
        <taxon>Bacteria</taxon>
        <taxon>Pseudomonadati</taxon>
        <taxon>Bacteroidota</taxon>
        <taxon>Flavobacteriia</taxon>
        <taxon>Flavobacteriales</taxon>
        <taxon>Flavobacteriaceae</taxon>
        <taxon>Lacinutrix</taxon>
    </lineage>
</organism>
<name>A0ABW5WLN9_9FLAO</name>
<comment type="caution">
    <text evidence="1">The sequence shown here is derived from an EMBL/GenBank/DDBJ whole genome shotgun (WGS) entry which is preliminary data.</text>
</comment>
<accession>A0ABW5WLN9</accession>
<reference evidence="2" key="1">
    <citation type="journal article" date="2019" name="Int. J. Syst. Evol. Microbiol.">
        <title>The Global Catalogue of Microorganisms (GCM) 10K type strain sequencing project: providing services to taxonomists for standard genome sequencing and annotation.</title>
        <authorList>
            <consortium name="The Broad Institute Genomics Platform"/>
            <consortium name="The Broad Institute Genome Sequencing Center for Infectious Disease"/>
            <person name="Wu L."/>
            <person name="Ma J."/>
        </authorList>
    </citation>
    <scope>NUCLEOTIDE SEQUENCE [LARGE SCALE GENOMIC DNA]</scope>
    <source>
        <strain evidence="2">KCTC 32141</strain>
    </source>
</reference>
<dbReference type="NCBIfam" id="NF033832">
    <property type="entry name" value="sce7726_fam"/>
    <property type="match status" value="1"/>
</dbReference>